<feature type="domain" description="Isochorismatase-like" evidence="3">
    <location>
        <begin position="54"/>
        <end position="227"/>
    </location>
</feature>
<dbReference type="Gene3D" id="3.40.50.850">
    <property type="entry name" value="Isochorismatase-like"/>
    <property type="match status" value="1"/>
</dbReference>
<accession>A0AAW3NF01</accession>
<dbReference type="SUPFAM" id="SSF52499">
    <property type="entry name" value="Isochorismatase-like hydrolases"/>
    <property type="match status" value="1"/>
</dbReference>
<dbReference type="Proteomes" id="UP000056732">
    <property type="component" value="Unassembled WGS sequence"/>
</dbReference>
<comment type="caution">
    <text evidence="4">The sequence shown here is derived from an EMBL/GenBank/DDBJ whole genome shotgun (WGS) entry which is preliminary data.</text>
</comment>
<dbReference type="GO" id="GO:0016787">
    <property type="term" value="F:hydrolase activity"/>
    <property type="evidence" value="ECO:0007669"/>
    <property type="project" value="UniProtKB-KW"/>
</dbReference>
<evidence type="ECO:0000256" key="1">
    <source>
        <dbReference type="ARBA" id="ARBA00022801"/>
    </source>
</evidence>
<protein>
    <submittedName>
        <fullName evidence="4">Cysteine hydrolase</fullName>
    </submittedName>
</protein>
<reference evidence="4 5" key="1">
    <citation type="submission" date="2015-11" db="EMBL/GenBank/DDBJ databases">
        <title>Expanding the genomic diversity of Burkholderia species for the development of highly accurate diagnostics.</title>
        <authorList>
            <person name="Sahl J."/>
            <person name="Keim P."/>
            <person name="Wagner D."/>
        </authorList>
    </citation>
    <scope>NUCLEOTIDE SEQUENCE [LARGE SCALE GENOMIC DNA]</scope>
    <source>
        <strain evidence="4 5">MSMB1137WGS</strain>
    </source>
</reference>
<feature type="signal peptide" evidence="2">
    <location>
        <begin position="1"/>
        <end position="27"/>
    </location>
</feature>
<proteinExistence type="predicted"/>
<evidence type="ECO:0000313" key="4">
    <source>
        <dbReference type="EMBL" id="KVT55178.1"/>
    </source>
</evidence>
<dbReference type="AlphaFoldDB" id="A0AAW3NF01"/>
<organism evidence="4 5">
    <name type="scientific">Burkholderia ubonensis</name>
    <dbReference type="NCBI Taxonomy" id="101571"/>
    <lineage>
        <taxon>Bacteria</taxon>
        <taxon>Pseudomonadati</taxon>
        <taxon>Pseudomonadota</taxon>
        <taxon>Betaproteobacteria</taxon>
        <taxon>Burkholderiales</taxon>
        <taxon>Burkholderiaceae</taxon>
        <taxon>Burkholderia</taxon>
        <taxon>Burkholderia cepacia complex</taxon>
    </lineage>
</organism>
<name>A0AAW3NF01_9BURK</name>
<evidence type="ECO:0000256" key="2">
    <source>
        <dbReference type="SAM" id="SignalP"/>
    </source>
</evidence>
<sequence>MSSFSLRTLTRTLVLASAAAIVPVSEAASNLPATPTLRAMAGAQPIDHIDPKSTALVVIDFQNEYLNGRMPIQDVQSAMANTQQLIKFADAHGIRVFQVQHVAPAGSPLFALDGETVKFIPQMAPRAGDTVIQKETVSVFASTDLDRRLKANGVETLLIAGLMTHACVAGAARDAVPLGYQVVVASDASATRSIVRANGATIDKDTLHRAALAEIEDTFGDVKSTAEIVALPVR</sequence>
<gene>
    <name evidence="4" type="ORF">WK53_33885</name>
</gene>
<dbReference type="InterPro" id="IPR036380">
    <property type="entry name" value="Isochorismatase-like_sf"/>
</dbReference>
<evidence type="ECO:0000313" key="5">
    <source>
        <dbReference type="Proteomes" id="UP000056732"/>
    </source>
</evidence>
<dbReference type="InterPro" id="IPR050272">
    <property type="entry name" value="Isochorismatase-like_hydrls"/>
</dbReference>
<dbReference type="RefSeq" id="WP_059928439.1">
    <property type="nucleotide sequence ID" value="NZ_LPDO01000063.1"/>
</dbReference>
<keyword evidence="2" id="KW-0732">Signal</keyword>
<dbReference type="InterPro" id="IPR000868">
    <property type="entry name" value="Isochorismatase-like_dom"/>
</dbReference>
<dbReference type="EMBL" id="LPDO01000063">
    <property type="protein sequence ID" value="KVT55178.1"/>
    <property type="molecule type" value="Genomic_DNA"/>
</dbReference>
<keyword evidence="1 4" id="KW-0378">Hydrolase</keyword>
<dbReference type="PANTHER" id="PTHR43540:SF15">
    <property type="entry name" value="BLR5631 PROTEIN"/>
    <property type="match status" value="1"/>
</dbReference>
<dbReference type="PANTHER" id="PTHR43540">
    <property type="entry name" value="PEROXYUREIDOACRYLATE/UREIDOACRYLATE AMIDOHYDROLASE-RELATED"/>
    <property type="match status" value="1"/>
</dbReference>
<dbReference type="Pfam" id="PF00857">
    <property type="entry name" value="Isochorismatase"/>
    <property type="match status" value="1"/>
</dbReference>
<evidence type="ECO:0000259" key="3">
    <source>
        <dbReference type="Pfam" id="PF00857"/>
    </source>
</evidence>
<feature type="chain" id="PRO_5043520441" evidence="2">
    <location>
        <begin position="28"/>
        <end position="234"/>
    </location>
</feature>